<evidence type="ECO:0000313" key="2">
    <source>
        <dbReference type="EMBL" id="PIL18596.1"/>
    </source>
</evidence>
<dbReference type="OrthoDB" id="1633386at2"/>
<dbReference type="RefSeq" id="WP_099912246.1">
    <property type="nucleotide sequence ID" value="NZ_AWWI01000121.1"/>
</dbReference>
<keyword evidence="3" id="KW-1185">Reference proteome</keyword>
<evidence type="ECO:0000259" key="1">
    <source>
        <dbReference type="Pfam" id="PF09356"/>
    </source>
</evidence>
<reference evidence="2 3" key="1">
    <citation type="submission" date="2013-09" db="EMBL/GenBank/DDBJ databases">
        <title>Genome sequencing of Phaeobacter antarcticus sp. nov. SM1211.</title>
        <authorList>
            <person name="Zhang X.-Y."/>
            <person name="Liu C."/>
            <person name="Chen X.-L."/>
            <person name="Xie B.-B."/>
            <person name="Qin Q.-L."/>
            <person name="Rong J.-C."/>
            <person name="Zhang Y.-Z."/>
        </authorList>
    </citation>
    <scope>NUCLEOTIDE SEQUENCE [LARGE SCALE GENOMIC DNA]</scope>
    <source>
        <strain evidence="2 3">SM1211</strain>
    </source>
</reference>
<feature type="domain" description="Bacteriophage phiJL001 Gp84 C-terminal" evidence="1">
    <location>
        <begin position="194"/>
        <end position="276"/>
    </location>
</feature>
<gene>
    <name evidence="2" type="ORF">P775_18665</name>
</gene>
<evidence type="ECO:0000313" key="3">
    <source>
        <dbReference type="Proteomes" id="UP000231259"/>
    </source>
</evidence>
<dbReference type="InterPro" id="IPR011928">
    <property type="entry name" value="Phage_phiJL001_Gp84"/>
</dbReference>
<proteinExistence type="predicted"/>
<dbReference type="Proteomes" id="UP000231259">
    <property type="component" value="Unassembled WGS sequence"/>
</dbReference>
<dbReference type="Pfam" id="PF09356">
    <property type="entry name" value="Phage_BR0599"/>
    <property type="match status" value="1"/>
</dbReference>
<dbReference type="NCBIfam" id="TIGR02218">
    <property type="entry name" value="phg_TIGR02218"/>
    <property type="match status" value="1"/>
</dbReference>
<protein>
    <recommendedName>
        <fullName evidence="1">Bacteriophage phiJL001 Gp84 C-terminal domain-containing protein</fullName>
    </recommendedName>
</protein>
<name>A0A2G8RAK4_9RHOB</name>
<accession>A0A2G8RAK4</accession>
<dbReference type="Pfam" id="PF09931">
    <property type="entry name" value="Phage_phiJL001_Gp84_N"/>
    <property type="match status" value="1"/>
</dbReference>
<sequence>MTLSAEFAAHMASGITTVARAWAVTRRDGVRLGFTDHDTDLSFDSIWFRADTGLTAMALQQSTGLSVDNTEAMGVLRSDAITEADIAAGRYDNAAVRAWLVNWADVSQRTLQFRGTIGEIRRSGGAFQAELRGLSEALNRPMGRVFQKPCSAVLGDSSCSFDLDAPGYAYDGDLLALEGTTTLILDLLDGVDDGWFLRGRLIVQSGAAQGLSSPIKRDESRGGQRRIEIWEPLRAEVMPGDQIRLEAGCDKRLATCRLKFNNILNFKGFPDLPEDDWLVVAPGGAKTTSGGSRR</sequence>
<dbReference type="EMBL" id="AWWI01000121">
    <property type="protein sequence ID" value="PIL18596.1"/>
    <property type="molecule type" value="Genomic_DNA"/>
</dbReference>
<organism evidence="2 3">
    <name type="scientific">Puniceibacterium antarcticum</name>
    <dbReference type="NCBI Taxonomy" id="1206336"/>
    <lineage>
        <taxon>Bacteria</taxon>
        <taxon>Pseudomonadati</taxon>
        <taxon>Pseudomonadota</taxon>
        <taxon>Alphaproteobacteria</taxon>
        <taxon>Rhodobacterales</taxon>
        <taxon>Paracoccaceae</taxon>
        <taxon>Puniceibacterium</taxon>
    </lineage>
</organism>
<comment type="caution">
    <text evidence="2">The sequence shown here is derived from an EMBL/GenBank/DDBJ whole genome shotgun (WGS) entry which is preliminary data.</text>
</comment>
<dbReference type="AlphaFoldDB" id="A0A2G8RAK4"/>
<dbReference type="InterPro" id="IPR018964">
    <property type="entry name" value="Phage_phiJL001_Gp84_C"/>
</dbReference>